<evidence type="ECO:0000313" key="1">
    <source>
        <dbReference type="EMBL" id="MCZ0864074.1"/>
    </source>
</evidence>
<dbReference type="RefSeq" id="WP_258330232.1">
    <property type="nucleotide sequence ID" value="NZ_JAPTGG010000002.1"/>
</dbReference>
<dbReference type="AlphaFoldDB" id="A0A9J6RI84"/>
<keyword evidence="2" id="KW-1185">Reference proteome</keyword>
<proteinExistence type="predicted"/>
<comment type="caution">
    <text evidence="1">The sequence shown here is derived from an EMBL/GenBank/DDBJ whole genome shotgun (WGS) entry which is preliminary data.</text>
</comment>
<evidence type="ECO:0000313" key="2">
    <source>
        <dbReference type="Proteomes" id="UP001069090"/>
    </source>
</evidence>
<gene>
    <name evidence="1" type="ORF">O0V09_02610</name>
</gene>
<dbReference type="Proteomes" id="UP001069090">
    <property type="component" value="Unassembled WGS sequence"/>
</dbReference>
<sequence>MINFDSHVTDLDPIALINNIDHTRRQHDSKMLLELMSDITGEPAKVWSNNVIGFGQYHYTYKTGRQGYWPILSFCPSLQNISIDVMHGLSDYQDLLKRIGQVKTTGNSLVLYKLSDIDKRALTAFLQQVFDDIEK</sequence>
<accession>A0A9J6RI84</accession>
<dbReference type="EMBL" id="JAPTGG010000002">
    <property type="protein sequence ID" value="MCZ0864074.1"/>
    <property type="molecule type" value="Genomic_DNA"/>
</dbReference>
<organism evidence="1 2">
    <name type="scientific">Dasania phycosphaerae</name>
    <dbReference type="NCBI Taxonomy" id="2950436"/>
    <lineage>
        <taxon>Bacteria</taxon>
        <taxon>Pseudomonadati</taxon>
        <taxon>Pseudomonadota</taxon>
        <taxon>Gammaproteobacteria</taxon>
        <taxon>Cellvibrionales</taxon>
        <taxon>Spongiibacteraceae</taxon>
        <taxon>Dasania</taxon>
    </lineage>
</organism>
<protein>
    <submittedName>
        <fullName evidence="1">DUF1801 domain-containing protein</fullName>
    </submittedName>
</protein>
<reference evidence="1 2" key="1">
    <citation type="submission" date="2022-12" db="EMBL/GenBank/DDBJ databases">
        <title>Dasania phycosphaerae sp. nov., isolated from particulate material of the south coast of Korea.</title>
        <authorList>
            <person name="Jiang Y."/>
        </authorList>
    </citation>
    <scope>NUCLEOTIDE SEQUENCE [LARGE SCALE GENOMIC DNA]</scope>
    <source>
        <strain evidence="1 2">GY-19</strain>
    </source>
</reference>
<name>A0A9J6RI84_9GAMM</name>